<protein>
    <submittedName>
        <fullName evidence="2">Uncharacterized protein</fullName>
    </submittedName>
</protein>
<sequence length="662" mass="75165">TETSDELRIGVTMSLDWFGRKTSVYGPSHSSGVLSLYRAENLLVSFMTPGPTEPTGAQLQNYLKLIVDDLLKLYDEGVIYHTQGHPEGRRVRVVLLGVICDHPAMCKMCGFADHGHKNAPCPKCKVSKEKLFSDESLSNKFEPRSSEEHRRQCFEDKVLPTQEDHEEFFEEHGVRWTELARLPYFDLVRQCVIDPMHNLLLGIVKTQWYSQWILTPALRASTQARARELEMIHAFLHTVGPQVFCLQFEAPLWAGKLPLRVGEPAGGSLTADEYKFAATTAWPVIIPVVWDSFIEEAEKDYSTASKTFAKRQDQFLADYKAWKDRQDSPQGTTSTQKGKTKKGKTRANDDQEPKPPNPPKVRMQHDEPVNFLRLSSALKIFCGSSIKLDTLSRAKSLLEEYLLEFKRLYGPEAMKPNFHWAVHLSEQILDYGPVYNFWAFLSERLNKVLKSSNSNNWTGGQIEISMMREFARGAQIDALARGALMVTADNSVTKTLLERLIGDQNEASGTIQDAATEIRFDDLNSYLRIQPGPSMLAPQRVSDQLRVALYMHYNSMRPHSVHYALESTPRPGSTQLNDFGLYYQYALLDGRRITPLSRTNRESAGSSIVKGMIEDKTYYGEVINIFSHRQLGVTDGMQLLAEMRWMIELPLSPVENDPWSDL</sequence>
<accession>A0A0C9VX15</accession>
<evidence type="ECO:0000256" key="1">
    <source>
        <dbReference type="SAM" id="MobiDB-lite"/>
    </source>
</evidence>
<dbReference type="EMBL" id="KN840086">
    <property type="protein sequence ID" value="KIJ57838.1"/>
    <property type="molecule type" value="Genomic_DNA"/>
</dbReference>
<dbReference type="PANTHER" id="PTHR46579">
    <property type="entry name" value="F5/8 TYPE C DOMAIN-CONTAINING PROTEIN-RELATED"/>
    <property type="match status" value="1"/>
</dbReference>
<organism evidence="2 3">
    <name type="scientific">Hydnomerulius pinastri MD-312</name>
    <dbReference type="NCBI Taxonomy" id="994086"/>
    <lineage>
        <taxon>Eukaryota</taxon>
        <taxon>Fungi</taxon>
        <taxon>Dikarya</taxon>
        <taxon>Basidiomycota</taxon>
        <taxon>Agaricomycotina</taxon>
        <taxon>Agaricomycetes</taxon>
        <taxon>Agaricomycetidae</taxon>
        <taxon>Boletales</taxon>
        <taxon>Boletales incertae sedis</taxon>
        <taxon>Leucogyrophana</taxon>
    </lineage>
</organism>
<dbReference type="HOGENOM" id="CLU_027186_0_0_1"/>
<keyword evidence="3" id="KW-1185">Reference proteome</keyword>
<proteinExistence type="predicted"/>
<dbReference type="AlphaFoldDB" id="A0A0C9VX15"/>
<evidence type="ECO:0000313" key="2">
    <source>
        <dbReference type="EMBL" id="KIJ57838.1"/>
    </source>
</evidence>
<dbReference type="OrthoDB" id="3239894at2759"/>
<feature type="region of interest" description="Disordered" evidence="1">
    <location>
        <begin position="324"/>
        <end position="364"/>
    </location>
</feature>
<dbReference type="Pfam" id="PF02992">
    <property type="entry name" value="Transposase_21"/>
    <property type="match status" value="1"/>
</dbReference>
<gene>
    <name evidence="2" type="ORF">HYDPIDRAFT_171515</name>
</gene>
<dbReference type="PANTHER" id="PTHR46579:SF1">
    <property type="entry name" value="F5_8 TYPE C DOMAIN-CONTAINING PROTEIN"/>
    <property type="match status" value="1"/>
</dbReference>
<name>A0A0C9VX15_9AGAM</name>
<dbReference type="Proteomes" id="UP000053820">
    <property type="component" value="Unassembled WGS sequence"/>
</dbReference>
<evidence type="ECO:0000313" key="3">
    <source>
        <dbReference type="Proteomes" id="UP000053820"/>
    </source>
</evidence>
<feature type="non-terminal residue" evidence="2">
    <location>
        <position position="1"/>
    </location>
</feature>
<reference evidence="2 3" key="1">
    <citation type="submission" date="2014-04" db="EMBL/GenBank/DDBJ databases">
        <title>Evolutionary Origins and Diversification of the Mycorrhizal Mutualists.</title>
        <authorList>
            <consortium name="DOE Joint Genome Institute"/>
            <consortium name="Mycorrhizal Genomics Consortium"/>
            <person name="Kohler A."/>
            <person name="Kuo A."/>
            <person name="Nagy L.G."/>
            <person name="Floudas D."/>
            <person name="Copeland A."/>
            <person name="Barry K.W."/>
            <person name="Cichocki N."/>
            <person name="Veneault-Fourrey C."/>
            <person name="LaButti K."/>
            <person name="Lindquist E.A."/>
            <person name="Lipzen A."/>
            <person name="Lundell T."/>
            <person name="Morin E."/>
            <person name="Murat C."/>
            <person name="Riley R."/>
            <person name="Ohm R."/>
            <person name="Sun H."/>
            <person name="Tunlid A."/>
            <person name="Henrissat B."/>
            <person name="Grigoriev I.V."/>
            <person name="Hibbett D.S."/>
            <person name="Martin F."/>
        </authorList>
    </citation>
    <scope>NUCLEOTIDE SEQUENCE [LARGE SCALE GENOMIC DNA]</scope>
    <source>
        <strain evidence="2 3">MD-312</strain>
    </source>
</reference>
<dbReference type="InterPro" id="IPR004242">
    <property type="entry name" value="Transposase_21"/>
</dbReference>